<feature type="transmembrane region" description="Helical" evidence="1">
    <location>
        <begin position="623"/>
        <end position="643"/>
    </location>
</feature>
<sequence>MKNFKLYNNIVGWVTFVIAAITYLLTIEPTASLWDCGEFISSAYKLEVGHPPGNPIFMMTGRLFSLFASDPTQVAAMVNTMSALCSAFAILFLFWTITHIARRIVQKEGEEFTAGQTIAILGAGLVGALAYTFSDTFWFSAVEGEVYAYSSFLTALLFWCILKWEDCADSPYAGRWIVLIAYLMGLSIGVHLLNLLTIPAIVLLYYFKKYDVTVKNTILAVVASVVILAFVFYGMIPGFVKVASRFELFFVNTLGMGYNSGFLAYIITTAAVLVWAAYETQKGKSDVRMKIAFLLSVVIVGAPFFGDGIWIGIIITAAIAGVLFLRKEGVNRYWLNTIVMCMMVILIGYSSFTLIVVRSLANTPMDQNSPENVFSLQSYLNRDQYGEVPLFYGALYSAPEKAYSDGRYCKPVRKYGPKEWVKDVTLPEGEARYVSPGRKFEGYEKDDNFKMLFPRMYSSKDVHIEEYKRWADIKGHNVRYNQCGHTDSRVAPTFGENLKFFFSYQVNHMYWRYFMWNFSGRQNDLQGFGEVDKGNWITGIPFIDNAMYGDQSKLPPSYKDNHAHNRYFMLPLLLGILGICWQLMQKGRGVQNFWIVFAFFFMTGLAIVVYLNQKPLEPRERDYAYAGSFYAFAIWIGLGVMFLYDLCKRYIPKRVAAVAVSVICLGVPVLMAQQNWDDHDRSHRSVARDVGHNYLNSCAENAIYFCNGDNDTFPVWYCQEVEGDRTDIRACNLSYLTADWYVDQMKRGAYESAPLPISWTPVEYQTIEAAIVEDDPRLGGKMDLGLALDLMRQEQVIKSTGMDGVSRIYARTLTLPIDKEQVIRTGTVAPEDSALIVDTMEIGLPNMLYRSHIMFLEMLRTNNWVRPIYCATTIGNTLSFINGYERLEGTSLRVVPIKSGRQNVNTDVMYDNLMNRFRWGRTDSVFTYLDEPNRASLGNLRSVAYTLAFSLANEGKNDKAKEVLDRVVREIPAEIIPYEDYALYFAQVYYTIGDNAKAEEFIGMMRDEFVPRLEWYASLPADKRNCSYEMSPDYVLQKLSQTWQLANMHKSPMAAQLRSEIEKYAGVMR</sequence>
<dbReference type="InterPro" id="IPR021280">
    <property type="entry name" value="TMEM260-like"/>
</dbReference>
<organism evidence="2 3">
    <name type="scientific">Candidatus Aphodosoma intestinipullorum</name>
    <dbReference type="NCBI Taxonomy" id="2840674"/>
    <lineage>
        <taxon>Bacteria</taxon>
        <taxon>Pseudomonadati</taxon>
        <taxon>Bacteroidota</taxon>
        <taxon>Bacteroidia</taxon>
        <taxon>Bacteroidales</taxon>
        <taxon>Candidatus Aphodosoma</taxon>
    </lineage>
</organism>
<feature type="transmembrane region" description="Helical" evidence="1">
    <location>
        <begin position="176"/>
        <end position="206"/>
    </location>
</feature>
<dbReference type="EMBL" id="JADIMV010000045">
    <property type="protein sequence ID" value="MBO8439510.1"/>
    <property type="molecule type" value="Genomic_DNA"/>
</dbReference>
<feature type="transmembrane region" description="Helical" evidence="1">
    <location>
        <begin position="567"/>
        <end position="584"/>
    </location>
</feature>
<dbReference type="PANTHER" id="PTHR16214">
    <property type="entry name" value="TRANSMEMBRANE PROTEIN 260"/>
    <property type="match status" value="1"/>
</dbReference>
<reference evidence="2" key="2">
    <citation type="journal article" date="2021" name="PeerJ">
        <title>Extensive microbial diversity within the chicken gut microbiome revealed by metagenomics and culture.</title>
        <authorList>
            <person name="Gilroy R."/>
            <person name="Ravi A."/>
            <person name="Getino M."/>
            <person name="Pursley I."/>
            <person name="Horton D.L."/>
            <person name="Alikhan N.F."/>
            <person name="Baker D."/>
            <person name="Gharbi K."/>
            <person name="Hall N."/>
            <person name="Watson M."/>
            <person name="Adriaenssens E.M."/>
            <person name="Foster-Nyarko E."/>
            <person name="Jarju S."/>
            <person name="Secka A."/>
            <person name="Antonio M."/>
            <person name="Oren A."/>
            <person name="Chaudhuri R.R."/>
            <person name="La Ragione R."/>
            <person name="Hildebrand F."/>
            <person name="Pallen M.J."/>
        </authorList>
    </citation>
    <scope>NUCLEOTIDE SEQUENCE</scope>
    <source>
        <strain evidence="2">3924</strain>
    </source>
</reference>
<feature type="transmembrane region" description="Helical" evidence="1">
    <location>
        <begin position="256"/>
        <end position="278"/>
    </location>
</feature>
<feature type="transmembrane region" description="Helical" evidence="1">
    <location>
        <begin position="333"/>
        <end position="357"/>
    </location>
</feature>
<comment type="caution">
    <text evidence="2">The sequence shown here is derived from an EMBL/GenBank/DDBJ whole genome shotgun (WGS) entry which is preliminary data.</text>
</comment>
<feature type="transmembrane region" description="Helical" evidence="1">
    <location>
        <begin position="74"/>
        <end position="97"/>
    </location>
</feature>
<dbReference type="AlphaFoldDB" id="A0A940DIZ3"/>
<feature type="transmembrane region" description="Helical" evidence="1">
    <location>
        <begin position="590"/>
        <end position="611"/>
    </location>
</feature>
<evidence type="ECO:0000313" key="2">
    <source>
        <dbReference type="EMBL" id="MBO8439510.1"/>
    </source>
</evidence>
<reference evidence="2" key="1">
    <citation type="submission" date="2020-10" db="EMBL/GenBank/DDBJ databases">
        <authorList>
            <person name="Gilroy R."/>
        </authorList>
    </citation>
    <scope>NUCLEOTIDE SEQUENCE</scope>
    <source>
        <strain evidence="2">3924</strain>
    </source>
</reference>
<protein>
    <submittedName>
        <fullName evidence="2">DUF2723 domain-containing protein</fullName>
    </submittedName>
</protein>
<keyword evidence="1" id="KW-1133">Transmembrane helix</keyword>
<feature type="transmembrane region" description="Helical" evidence="1">
    <location>
        <begin position="290"/>
        <end position="321"/>
    </location>
</feature>
<dbReference type="PANTHER" id="PTHR16214:SF3">
    <property type="entry name" value="TRANSMEMBRANE PROTEIN 260"/>
    <property type="match status" value="1"/>
</dbReference>
<accession>A0A940DIZ3</accession>
<keyword evidence="1" id="KW-0472">Membrane</keyword>
<dbReference type="Pfam" id="PF11028">
    <property type="entry name" value="TMEM260-like"/>
    <property type="match status" value="1"/>
</dbReference>
<gene>
    <name evidence="2" type="ORF">IAC51_02555</name>
</gene>
<feature type="transmembrane region" description="Helical" evidence="1">
    <location>
        <begin position="117"/>
        <end position="134"/>
    </location>
</feature>
<keyword evidence="1" id="KW-0812">Transmembrane</keyword>
<evidence type="ECO:0000313" key="3">
    <source>
        <dbReference type="Proteomes" id="UP000712007"/>
    </source>
</evidence>
<dbReference type="Proteomes" id="UP000712007">
    <property type="component" value="Unassembled WGS sequence"/>
</dbReference>
<proteinExistence type="predicted"/>
<evidence type="ECO:0000256" key="1">
    <source>
        <dbReference type="SAM" id="Phobius"/>
    </source>
</evidence>
<feature type="transmembrane region" description="Helical" evidence="1">
    <location>
        <begin position="218"/>
        <end position="236"/>
    </location>
</feature>
<name>A0A940DIZ3_9BACT</name>
<dbReference type="InterPro" id="IPR052724">
    <property type="entry name" value="GT117_domain-containing"/>
</dbReference>
<feature type="transmembrane region" description="Helical" evidence="1">
    <location>
        <begin position="6"/>
        <end position="25"/>
    </location>
</feature>